<organism evidence="1 2">
    <name type="scientific">Billgrantia pellis</name>
    <dbReference type="NCBI Taxonomy" id="2606936"/>
    <lineage>
        <taxon>Bacteria</taxon>
        <taxon>Pseudomonadati</taxon>
        <taxon>Pseudomonadota</taxon>
        <taxon>Gammaproteobacteria</taxon>
        <taxon>Oceanospirillales</taxon>
        <taxon>Halomonadaceae</taxon>
        <taxon>Billgrantia</taxon>
    </lineage>
</organism>
<name>A0A7V7G2I2_9GAMM</name>
<accession>A0A7V7G2I2</accession>
<evidence type="ECO:0000313" key="1">
    <source>
        <dbReference type="EMBL" id="KAA0014172.1"/>
    </source>
</evidence>
<dbReference type="Pfam" id="PF02283">
    <property type="entry name" value="CobU"/>
    <property type="match status" value="1"/>
</dbReference>
<dbReference type="UniPathway" id="UPA00148">
    <property type="reaction ID" value="UER00236"/>
</dbReference>
<dbReference type="GO" id="GO:0000166">
    <property type="term" value="F:nucleotide binding"/>
    <property type="evidence" value="ECO:0007669"/>
    <property type="project" value="InterPro"/>
</dbReference>
<protein>
    <submittedName>
        <fullName evidence="1">Adenosylcobinamide kinase</fullName>
    </submittedName>
</protein>
<dbReference type="RefSeq" id="WP_149326387.1">
    <property type="nucleotide sequence ID" value="NZ_VTPY01000001.1"/>
</dbReference>
<dbReference type="SUPFAM" id="SSF52540">
    <property type="entry name" value="P-loop containing nucleoside triphosphate hydrolases"/>
    <property type="match status" value="1"/>
</dbReference>
<dbReference type="InterPro" id="IPR003203">
    <property type="entry name" value="CobU/CobP"/>
</dbReference>
<sequence length="143" mass="16343">MQLFLGGTCAGKRGVVRQRFDSPCWHSAYHDCRLETWRMAAASSQCLVLEGWERWIAARLTAELDDDRLRDIMAIELDALRAWEAEQGGEAVLILLEMGRGIVPFAPEARRLRDLNGWLAQDAASRCERVWYVRNGLCRSLSY</sequence>
<keyword evidence="1" id="KW-0418">Kinase</keyword>
<keyword evidence="1" id="KW-0808">Transferase</keyword>
<dbReference type="Proteomes" id="UP000486760">
    <property type="component" value="Unassembled WGS sequence"/>
</dbReference>
<gene>
    <name evidence="1" type="ORF">F0A17_00420</name>
</gene>
<dbReference type="Gene3D" id="3.40.50.300">
    <property type="entry name" value="P-loop containing nucleotide triphosphate hydrolases"/>
    <property type="match status" value="1"/>
</dbReference>
<dbReference type="AlphaFoldDB" id="A0A7V7G2I2"/>
<dbReference type="GO" id="GO:0009236">
    <property type="term" value="P:cobalamin biosynthetic process"/>
    <property type="evidence" value="ECO:0007669"/>
    <property type="project" value="UniProtKB-UniPathway"/>
</dbReference>
<dbReference type="GO" id="GO:0043752">
    <property type="term" value="F:adenosylcobinamide kinase activity"/>
    <property type="evidence" value="ECO:0007669"/>
    <property type="project" value="InterPro"/>
</dbReference>
<dbReference type="InterPro" id="IPR027417">
    <property type="entry name" value="P-loop_NTPase"/>
</dbReference>
<proteinExistence type="predicted"/>
<comment type="caution">
    <text evidence="1">The sequence shown here is derived from an EMBL/GenBank/DDBJ whole genome shotgun (WGS) entry which is preliminary data.</text>
</comment>
<evidence type="ECO:0000313" key="2">
    <source>
        <dbReference type="Proteomes" id="UP000486760"/>
    </source>
</evidence>
<dbReference type="EMBL" id="VTPY01000001">
    <property type="protein sequence ID" value="KAA0014172.1"/>
    <property type="molecule type" value="Genomic_DNA"/>
</dbReference>
<keyword evidence="2" id="KW-1185">Reference proteome</keyword>
<reference evidence="1 2" key="1">
    <citation type="submission" date="2019-08" db="EMBL/GenBank/DDBJ databases">
        <title>Bioinformatics analysis of the strain L3 and L5.</title>
        <authorList>
            <person name="Li X."/>
        </authorList>
    </citation>
    <scope>NUCLEOTIDE SEQUENCE [LARGE SCALE GENOMIC DNA]</scope>
    <source>
        <strain evidence="1 2">L5</strain>
    </source>
</reference>